<name>A0ABQ5CAD1_9ASTR</name>
<dbReference type="SUPFAM" id="SSF56672">
    <property type="entry name" value="DNA/RNA polymerases"/>
    <property type="match status" value="1"/>
</dbReference>
<evidence type="ECO:0000313" key="2">
    <source>
        <dbReference type="Proteomes" id="UP001151760"/>
    </source>
</evidence>
<dbReference type="Proteomes" id="UP001151760">
    <property type="component" value="Unassembled WGS sequence"/>
</dbReference>
<comment type="caution">
    <text evidence="1">The sequence shown here is derived from an EMBL/GenBank/DDBJ whole genome shotgun (WGS) entry which is preliminary data.</text>
</comment>
<reference evidence="1" key="1">
    <citation type="journal article" date="2022" name="Int. J. Mol. Sci.">
        <title>Draft Genome of Tanacetum Coccineum: Genomic Comparison of Closely Related Tanacetum-Family Plants.</title>
        <authorList>
            <person name="Yamashiro T."/>
            <person name="Shiraishi A."/>
            <person name="Nakayama K."/>
            <person name="Satake H."/>
        </authorList>
    </citation>
    <scope>NUCLEOTIDE SEQUENCE</scope>
</reference>
<accession>A0ABQ5CAD1</accession>
<evidence type="ECO:0000313" key="1">
    <source>
        <dbReference type="EMBL" id="GJT23509.1"/>
    </source>
</evidence>
<dbReference type="PANTHER" id="PTHR15503:SF45">
    <property type="entry name" value="RNA-DIRECTED DNA POLYMERASE HOMOLOG"/>
    <property type="match status" value="1"/>
</dbReference>
<reference evidence="1" key="2">
    <citation type="submission" date="2022-01" db="EMBL/GenBank/DDBJ databases">
        <authorList>
            <person name="Yamashiro T."/>
            <person name="Shiraishi A."/>
            <person name="Satake H."/>
            <person name="Nakayama K."/>
        </authorList>
    </citation>
    <scope>NUCLEOTIDE SEQUENCE</scope>
</reference>
<organism evidence="1 2">
    <name type="scientific">Tanacetum coccineum</name>
    <dbReference type="NCBI Taxonomy" id="301880"/>
    <lineage>
        <taxon>Eukaryota</taxon>
        <taxon>Viridiplantae</taxon>
        <taxon>Streptophyta</taxon>
        <taxon>Embryophyta</taxon>
        <taxon>Tracheophyta</taxon>
        <taxon>Spermatophyta</taxon>
        <taxon>Magnoliopsida</taxon>
        <taxon>eudicotyledons</taxon>
        <taxon>Gunneridae</taxon>
        <taxon>Pentapetalae</taxon>
        <taxon>asterids</taxon>
        <taxon>campanulids</taxon>
        <taxon>Asterales</taxon>
        <taxon>Asteraceae</taxon>
        <taxon>Asteroideae</taxon>
        <taxon>Anthemideae</taxon>
        <taxon>Anthemidinae</taxon>
        <taxon>Tanacetum</taxon>
    </lineage>
</organism>
<gene>
    <name evidence="1" type="ORF">Tco_0893446</name>
</gene>
<keyword evidence="2" id="KW-1185">Reference proteome</keyword>
<proteinExistence type="predicted"/>
<sequence length="242" mass="27510">MHQGTIRTNNNKTRGRTLARLTLLGRVRRNLMEDLNLYALNATITMMVSVLPNATSQKATYFKCEAQGYFKRECPKLRNNNCGNQVRNGNAPAKVYAGNETLIVCGDESDLGNETRLYIISCTKTQKYMLKGCHFFLAHVTTKKTEYKSEGKQLEDVPIIRDFLEVFPKDFPGLPPTRKVEFQIDLIPGVAPVARAPYRLAPSEMKELLDQLQGLFDKGFIRPSYLPWGVPVLFVKKKDRSF</sequence>
<dbReference type="EMBL" id="BQNB010014061">
    <property type="protein sequence ID" value="GJT23509.1"/>
    <property type="molecule type" value="Genomic_DNA"/>
</dbReference>
<protein>
    <recommendedName>
        <fullName evidence="3">Reverse transcriptase domain-containing protein</fullName>
    </recommendedName>
</protein>
<dbReference type="InterPro" id="IPR032567">
    <property type="entry name" value="RTL1-rel"/>
</dbReference>
<dbReference type="PANTHER" id="PTHR15503">
    <property type="entry name" value="LDOC1 RELATED"/>
    <property type="match status" value="1"/>
</dbReference>
<evidence type="ECO:0008006" key="3">
    <source>
        <dbReference type="Google" id="ProtNLM"/>
    </source>
</evidence>
<dbReference type="InterPro" id="IPR043502">
    <property type="entry name" value="DNA/RNA_pol_sf"/>
</dbReference>
<dbReference type="Gene3D" id="3.10.10.10">
    <property type="entry name" value="HIV Type 1 Reverse Transcriptase, subunit A, domain 1"/>
    <property type="match status" value="1"/>
</dbReference>